<evidence type="ECO:0008006" key="5">
    <source>
        <dbReference type="Google" id="ProtNLM"/>
    </source>
</evidence>
<evidence type="ECO:0000313" key="4">
    <source>
        <dbReference type="Proteomes" id="UP001596189"/>
    </source>
</evidence>
<feature type="transmembrane region" description="Helical" evidence="2">
    <location>
        <begin position="20"/>
        <end position="41"/>
    </location>
</feature>
<keyword evidence="4" id="KW-1185">Reference proteome</keyword>
<evidence type="ECO:0000256" key="2">
    <source>
        <dbReference type="SAM" id="Phobius"/>
    </source>
</evidence>
<comment type="caution">
    <text evidence="3">The sequence shown here is derived from an EMBL/GenBank/DDBJ whole genome shotgun (WGS) entry which is preliminary data.</text>
</comment>
<feature type="region of interest" description="Disordered" evidence="1">
    <location>
        <begin position="154"/>
        <end position="197"/>
    </location>
</feature>
<keyword evidence="2" id="KW-1133">Transmembrane helix</keyword>
<gene>
    <name evidence="3" type="ORF">ACFQDO_00225</name>
</gene>
<accession>A0ABW1J982</accession>
<evidence type="ECO:0000256" key="1">
    <source>
        <dbReference type="SAM" id="MobiDB-lite"/>
    </source>
</evidence>
<dbReference type="RefSeq" id="WP_345716431.1">
    <property type="nucleotide sequence ID" value="NZ_BAABFP010000005.1"/>
</dbReference>
<reference evidence="4" key="1">
    <citation type="journal article" date="2019" name="Int. J. Syst. Evol. Microbiol.">
        <title>The Global Catalogue of Microorganisms (GCM) 10K type strain sequencing project: providing services to taxonomists for standard genome sequencing and annotation.</title>
        <authorList>
            <consortium name="The Broad Institute Genomics Platform"/>
            <consortium name="The Broad Institute Genome Sequencing Center for Infectious Disease"/>
            <person name="Wu L."/>
            <person name="Ma J."/>
        </authorList>
    </citation>
    <scope>NUCLEOTIDE SEQUENCE [LARGE SCALE GENOMIC DNA]</scope>
    <source>
        <strain evidence="4">KACC 14249</strain>
    </source>
</reference>
<keyword evidence="2" id="KW-0472">Membrane</keyword>
<dbReference type="Proteomes" id="UP001596189">
    <property type="component" value="Unassembled WGS sequence"/>
</dbReference>
<protein>
    <recommendedName>
        <fullName evidence="5">Flp pilus-assembly TadG-like N-terminal domain-containing protein</fullName>
    </recommendedName>
</protein>
<name>A0ABW1J982_9ACTN</name>
<keyword evidence="2" id="KW-0812">Transmembrane</keyword>
<dbReference type="EMBL" id="JBHSRD010000002">
    <property type="protein sequence ID" value="MFC6005542.1"/>
    <property type="molecule type" value="Genomic_DNA"/>
</dbReference>
<feature type="compositionally biased region" description="Pro residues" evidence="1">
    <location>
        <begin position="184"/>
        <end position="193"/>
    </location>
</feature>
<organism evidence="3 4">
    <name type="scientific">Angustibacter luteus</name>
    <dbReference type="NCBI Taxonomy" id="658456"/>
    <lineage>
        <taxon>Bacteria</taxon>
        <taxon>Bacillati</taxon>
        <taxon>Actinomycetota</taxon>
        <taxon>Actinomycetes</taxon>
        <taxon>Kineosporiales</taxon>
        <taxon>Kineosporiaceae</taxon>
    </lineage>
</organism>
<proteinExistence type="predicted"/>
<sequence>MSTKVLRARLRRPTGDDGQAVTWLIVVGLLGMGMLAMKLALPLAEGGDRLGKGQTGAESAALAGAKDIRSNVVLQLLRDVTSEDDFQHRTSSTCSSWGSDAAADLAQRNDEDVVSYCYDFRDDRVRVTVHSRTPTSTGHRVEAKAEAKVGMPWGSCRFADRPTPSTTTTPPAPSPTTPTTPATPTTPPPPPDVDLPLDCGPFSLHFVIDGDTGKLRLENADDLLDRLEPRLTR</sequence>
<evidence type="ECO:0000313" key="3">
    <source>
        <dbReference type="EMBL" id="MFC6005542.1"/>
    </source>
</evidence>